<dbReference type="Proteomes" id="UP000054538">
    <property type="component" value="Unassembled WGS sequence"/>
</dbReference>
<proteinExistence type="predicted"/>
<dbReference type="EMBL" id="KN828525">
    <property type="protein sequence ID" value="KIK74841.1"/>
    <property type="molecule type" value="Genomic_DNA"/>
</dbReference>
<dbReference type="HOGENOM" id="CLU_1152095_0_0_1"/>
<dbReference type="InParanoid" id="A0A0D0CUQ5"/>
<reference evidence="2" key="2">
    <citation type="submission" date="2015-01" db="EMBL/GenBank/DDBJ databases">
        <title>Evolutionary Origins and Diversification of the Mycorrhizal Mutualists.</title>
        <authorList>
            <consortium name="DOE Joint Genome Institute"/>
            <consortium name="Mycorrhizal Genomics Consortium"/>
            <person name="Kohler A."/>
            <person name="Kuo A."/>
            <person name="Nagy L.G."/>
            <person name="Floudas D."/>
            <person name="Copeland A."/>
            <person name="Barry K.W."/>
            <person name="Cichocki N."/>
            <person name="Veneault-Fourrey C."/>
            <person name="LaButti K."/>
            <person name="Lindquist E.A."/>
            <person name="Lipzen A."/>
            <person name="Lundell T."/>
            <person name="Morin E."/>
            <person name="Murat C."/>
            <person name="Riley R."/>
            <person name="Ohm R."/>
            <person name="Sun H."/>
            <person name="Tunlid A."/>
            <person name="Henrissat B."/>
            <person name="Grigoriev I.V."/>
            <person name="Hibbett D.S."/>
            <person name="Martin F."/>
        </authorList>
    </citation>
    <scope>NUCLEOTIDE SEQUENCE [LARGE SCALE GENOMIC DNA]</scope>
    <source>
        <strain evidence="2">Ve08.2h10</strain>
    </source>
</reference>
<organism evidence="1 2">
    <name type="scientific">Paxillus rubicundulus Ve08.2h10</name>
    <dbReference type="NCBI Taxonomy" id="930991"/>
    <lineage>
        <taxon>Eukaryota</taxon>
        <taxon>Fungi</taxon>
        <taxon>Dikarya</taxon>
        <taxon>Basidiomycota</taxon>
        <taxon>Agaricomycotina</taxon>
        <taxon>Agaricomycetes</taxon>
        <taxon>Agaricomycetidae</taxon>
        <taxon>Boletales</taxon>
        <taxon>Paxilineae</taxon>
        <taxon>Paxillaceae</taxon>
        <taxon>Paxillus</taxon>
    </lineage>
</organism>
<keyword evidence="2" id="KW-1185">Reference proteome</keyword>
<reference evidence="1 2" key="1">
    <citation type="submission" date="2014-04" db="EMBL/GenBank/DDBJ databases">
        <authorList>
            <consortium name="DOE Joint Genome Institute"/>
            <person name="Kuo A."/>
            <person name="Kohler A."/>
            <person name="Jargeat P."/>
            <person name="Nagy L.G."/>
            <person name="Floudas D."/>
            <person name="Copeland A."/>
            <person name="Barry K.W."/>
            <person name="Cichocki N."/>
            <person name="Veneault-Fourrey C."/>
            <person name="LaButti K."/>
            <person name="Lindquist E.A."/>
            <person name="Lipzen A."/>
            <person name="Lundell T."/>
            <person name="Morin E."/>
            <person name="Murat C."/>
            <person name="Sun H."/>
            <person name="Tunlid A."/>
            <person name="Henrissat B."/>
            <person name="Grigoriev I.V."/>
            <person name="Hibbett D.S."/>
            <person name="Martin F."/>
            <person name="Nordberg H.P."/>
            <person name="Cantor M.N."/>
            <person name="Hua S.X."/>
        </authorList>
    </citation>
    <scope>NUCLEOTIDE SEQUENCE [LARGE SCALE GENOMIC DNA]</scope>
    <source>
        <strain evidence="1 2">Ve08.2h10</strain>
    </source>
</reference>
<protein>
    <submittedName>
        <fullName evidence="1">Unplaced genomic scaffold scaffold_3703, whole genome shotgun sequence</fullName>
    </submittedName>
</protein>
<gene>
    <name evidence="1" type="ORF">PAXRUDRAFT_788621</name>
</gene>
<evidence type="ECO:0000313" key="2">
    <source>
        <dbReference type="Proteomes" id="UP000054538"/>
    </source>
</evidence>
<accession>A0A0D0CUQ5</accession>
<dbReference type="AlphaFoldDB" id="A0A0D0CUQ5"/>
<dbReference type="OrthoDB" id="3066210at2759"/>
<name>A0A0D0CUQ5_9AGAM</name>
<evidence type="ECO:0000313" key="1">
    <source>
        <dbReference type="EMBL" id="KIK74841.1"/>
    </source>
</evidence>
<sequence length="241" mass="27314">MTVGSVIPYPTKDVVDIKQVAEYSDSLKKRIMIISDYTRPQSNVFSLAKLLSTATWGRYHPLSDLHNKLCNPTTGDPLTVWIVGNIVNTWFMKGSKPDRKASVTIAPLSRSLGIQTTKLLAKLSFPPLRTLIFYFTLLKAVKWQSEKGDSKRKLFSAVYDASEVLLPKAEMAYYNPIDLKTRDLVLIETRITRYKSKDNDNKWTVQRAQLELLAINLLYSAPATQDGEESRSANIDENLRI</sequence>